<evidence type="ECO:0000256" key="2">
    <source>
        <dbReference type="ARBA" id="ARBA00022771"/>
    </source>
</evidence>
<dbReference type="PROSITE" id="PS50808">
    <property type="entry name" value="ZF_BED"/>
    <property type="match status" value="1"/>
</dbReference>
<reference evidence="8" key="1">
    <citation type="submission" date="2022-11" db="UniProtKB">
        <authorList>
            <consortium name="WormBaseParasite"/>
        </authorList>
    </citation>
    <scope>IDENTIFICATION</scope>
</reference>
<dbReference type="WBParaSite" id="PgR044_g007_t01">
    <property type="protein sequence ID" value="PgR044_g007_t01"/>
    <property type="gene ID" value="PgR044_g007"/>
</dbReference>
<evidence type="ECO:0000256" key="5">
    <source>
        <dbReference type="SAM" id="MobiDB-lite"/>
    </source>
</evidence>
<keyword evidence="2 4" id="KW-0863">Zinc-finger</keyword>
<dbReference type="GO" id="GO:0008270">
    <property type="term" value="F:zinc ion binding"/>
    <property type="evidence" value="ECO:0007669"/>
    <property type="project" value="UniProtKB-KW"/>
</dbReference>
<evidence type="ECO:0000256" key="1">
    <source>
        <dbReference type="ARBA" id="ARBA00022723"/>
    </source>
</evidence>
<feature type="compositionally biased region" description="Polar residues" evidence="5">
    <location>
        <begin position="155"/>
        <end position="167"/>
    </location>
</feature>
<keyword evidence="3" id="KW-0862">Zinc</keyword>
<evidence type="ECO:0000256" key="4">
    <source>
        <dbReference type="PROSITE-ProRule" id="PRU00027"/>
    </source>
</evidence>
<evidence type="ECO:0000256" key="3">
    <source>
        <dbReference type="ARBA" id="ARBA00022833"/>
    </source>
</evidence>
<proteinExistence type="predicted"/>
<evidence type="ECO:0000259" key="6">
    <source>
        <dbReference type="PROSITE" id="PS50808"/>
    </source>
</evidence>
<dbReference type="AlphaFoldDB" id="A0A915BK23"/>
<feature type="domain" description="BED-type" evidence="6">
    <location>
        <begin position="410"/>
        <end position="460"/>
    </location>
</feature>
<evidence type="ECO:0000313" key="8">
    <source>
        <dbReference type="WBParaSite" id="PgR044_g007_t01"/>
    </source>
</evidence>
<organism evidence="7 8">
    <name type="scientific">Parascaris univalens</name>
    <name type="common">Nematode worm</name>
    <dbReference type="NCBI Taxonomy" id="6257"/>
    <lineage>
        <taxon>Eukaryota</taxon>
        <taxon>Metazoa</taxon>
        <taxon>Ecdysozoa</taxon>
        <taxon>Nematoda</taxon>
        <taxon>Chromadorea</taxon>
        <taxon>Rhabditida</taxon>
        <taxon>Spirurina</taxon>
        <taxon>Ascaridomorpha</taxon>
        <taxon>Ascaridoidea</taxon>
        <taxon>Ascarididae</taxon>
        <taxon>Parascaris</taxon>
    </lineage>
</organism>
<accession>A0A915BK23</accession>
<sequence>MKILYFICGSVLHFIKFSLWETDRLAPFRDRTRKYRRMAQTVWRSDSIDDTLEMSIASVIKNNTMTAERTKESHYEQVVNECETKSRSLGEEVKLLREQGLTFAQIAIELQQPLSTCYTALRSLRLPKEYSDSFKNAVRRRKCSGLSSSANRRWSDNALTSSSNSVSEDGFRMDEQNSNGPDYSTSAASASFDDSIVPKEEPNWVSQQIEWSDGQRVDDSGADLSSTTQRVLQMVNKSITQNEISFEETMPIVGPEYVASDSDVSVEVDSGNETTTKQSNTSRIGDGKACGKLLPADLLSFVKLRHNVGGVQFSCKLCSAKFAQFETQTISNHILKFHAASWTSGQPHDENNTSQCPEATTSSVDDHLVTVNAPSRLRQLSDLSAGNISEGIAPMFTTSGNLHVRNRSSDRISPAWEFVVPGSGPDRHKCLLCNTEIKSFGVSNIVQHMRRYHPGVLQEAEVFVSGAGQTTKRMRLSTNSKPVNSSALVVTRKSDTEEDKARQTGVIHTESVTHHEVAQVAQEISDGSSIQDGQAVTPTVASTSPTSSHCTTPPITNVLRVPISGTPQPSAVISGSHEALAAIQGIKNKLAWATEQLSTTADPSEIISLMNVVSSGLAVLEKYGSIN</sequence>
<name>A0A915BK23_PARUN</name>
<dbReference type="Proteomes" id="UP000887569">
    <property type="component" value="Unplaced"/>
</dbReference>
<dbReference type="GO" id="GO:0003677">
    <property type="term" value="F:DNA binding"/>
    <property type="evidence" value="ECO:0007669"/>
    <property type="project" value="InterPro"/>
</dbReference>
<dbReference type="InterPro" id="IPR003656">
    <property type="entry name" value="Znf_BED"/>
</dbReference>
<keyword evidence="1" id="KW-0479">Metal-binding</keyword>
<protein>
    <submittedName>
        <fullName evidence="8">BED-type domain-containing protein</fullName>
    </submittedName>
</protein>
<keyword evidence="7" id="KW-1185">Reference proteome</keyword>
<evidence type="ECO:0000313" key="7">
    <source>
        <dbReference type="Proteomes" id="UP000887569"/>
    </source>
</evidence>
<feature type="region of interest" description="Disordered" evidence="5">
    <location>
        <begin position="155"/>
        <end position="189"/>
    </location>
</feature>